<dbReference type="OrthoDB" id="4508169at2"/>
<dbReference type="AlphaFoldDB" id="A0A023X6A2"/>
<dbReference type="Proteomes" id="UP001281130">
    <property type="component" value="Unassembled WGS sequence"/>
</dbReference>
<dbReference type="Gene3D" id="3.40.50.300">
    <property type="entry name" value="P-loop containing nucleotide triphosphate hydrolases"/>
    <property type="match status" value="1"/>
</dbReference>
<feature type="compositionally biased region" description="Polar residues" evidence="3">
    <location>
        <begin position="38"/>
        <end position="49"/>
    </location>
</feature>
<keyword evidence="2" id="KW-0325">Glycoprotein</keyword>
<dbReference type="EMBL" id="CP007514">
    <property type="protein sequence ID" value="AHY47992.1"/>
    <property type="molecule type" value="Genomic_DNA"/>
</dbReference>
<feature type="domain" description="Sulfotransferase" evidence="4">
    <location>
        <begin position="90"/>
        <end position="291"/>
    </location>
</feature>
<dbReference type="InterPro" id="IPR027417">
    <property type="entry name" value="P-loop_NTPase"/>
</dbReference>
<evidence type="ECO:0000313" key="5">
    <source>
        <dbReference type="EMBL" id="AHY47992.1"/>
    </source>
</evidence>
<dbReference type="GO" id="GO:0008146">
    <property type="term" value="F:sulfotransferase activity"/>
    <property type="evidence" value="ECO:0007669"/>
    <property type="project" value="InterPro"/>
</dbReference>
<dbReference type="PANTHER" id="PTHR10605:SF56">
    <property type="entry name" value="BIFUNCTIONAL HEPARAN SULFATE N-DEACETYLASE_N-SULFOTRANSFERASE"/>
    <property type="match status" value="1"/>
</dbReference>
<keyword evidence="1 5" id="KW-0808">Transferase</keyword>
<dbReference type="RefSeq" id="WP_051589862.1">
    <property type="nucleotide sequence ID" value="NZ_CP007514.1"/>
</dbReference>
<dbReference type="SUPFAM" id="SSF52540">
    <property type="entry name" value="P-loop containing nucleoside triphosphate hydrolases"/>
    <property type="match status" value="1"/>
</dbReference>
<keyword evidence="7" id="KW-1185">Reference proteome</keyword>
<gene>
    <name evidence="5" type="ORF">RradSPS_2709</name>
    <name evidence="6" type="ORF">SIL72_01180</name>
</gene>
<feature type="region of interest" description="Disordered" evidence="3">
    <location>
        <begin position="29"/>
        <end position="49"/>
    </location>
</feature>
<dbReference type="EMBL" id="JAWXXX010000001">
    <property type="protein sequence ID" value="MDX5892631.1"/>
    <property type="molecule type" value="Genomic_DNA"/>
</dbReference>
<dbReference type="STRING" id="42256.RradSPS_2709"/>
<dbReference type="Proteomes" id="UP000025229">
    <property type="component" value="Chromosome"/>
</dbReference>
<dbReference type="KEGG" id="rrd:RradSPS_2709"/>
<evidence type="ECO:0000256" key="2">
    <source>
        <dbReference type="ARBA" id="ARBA00023180"/>
    </source>
</evidence>
<evidence type="ECO:0000256" key="3">
    <source>
        <dbReference type="SAM" id="MobiDB-lite"/>
    </source>
</evidence>
<accession>A0A023X6A2</accession>
<dbReference type="HOGENOM" id="CLU_017703_1_2_11"/>
<name>A0A023X6A2_RUBRA</name>
<dbReference type="eggNOG" id="COG2226">
    <property type="taxonomic scope" value="Bacteria"/>
</dbReference>
<evidence type="ECO:0000313" key="6">
    <source>
        <dbReference type="EMBL" id="MDX5892631.1"/>
    </source>
</evidence>
<evidence type="ECO:0000256" key="1">
    <source>
        <dbReference type="ARBA" id="ARBA00022679"/>
    </source>
</evidence>
<dbReference type="PANTHER" id="PTHR10605">
    <property type="entry name" value="HEPARAN SULFATE SULFOTRANSFERASE"/>
    <property type="match status" value="1"/>
</dbReference>
<proteinExistence type="predicted"/>
<evidence type="ECO:0000313" key="7">
    <source>
        <dbReference type="Proteomes" id="UP000025229"/>
    </source>
</evidence>
<sequence>MPVFRTNSTFNLARLRAFLKLEAGVGRDAGGAPGGSPNGTAGSSGVEQELQTARKRIERQSRLLERKDEEISDLKRNSNWRYGLTAGRLPDFIIIGGRKCGTSLLYHILTQHPQVESAVKKEVHYFDLHYYWGDDWYRAHFPPTTEADGRRVVTGEGSPYYLTHPHAARRMAKLVPGAKLIALLREPVSRAYSHYQHEVRRFREPLDTFEEGIAAEEGRLSGELEAMQRRENYISANHAHFSYLSRGIYVDQLKHYEKFFSRDQMLVLKSEDLFENTQELLGNVLDFLELPPWDLEGPTPRVNSGKYEPINPETRERLRRYYEPHNQRLYEYLGRDLGW</sequence>
<evidence type="ECO:0000259" key="4">
    <source>
        <dbReference type="Pfam" id="PF00685"/>
    </source>
</evidence>
<reference evidence="6" key="2">
    <citation type="submission" date="2023-11" db="EMBL/GenBank/DDBJ databases">
        <title>MicrobeMod: A computational toolkit for identifying prokaryotic methylation and restriction-modification with nanopore sequencing.</title>
        <authorList>
            <person name="Crits-Christoph A."/>
            <person name="Kang S.C."/>
            <person name="Lee H."/>
            <person name="Ostrov N."/>
        </authorList>
    </citation>
    <scope>NUCLEOTIDE SEQUENCE</scope>
    <source>
        <strain evidence="6">ATCC 51242</strain>
    </source>
</reference>
<dbReference type="InterPro" id="IPR000863">
    <property type="entry name" value="Sulfotransferase_dom"/>
</dbReference>
<reference evidence="5 7" key="1">
    <citation type="submission" date="2014-03" db="EMBL/GenBank/DDBJ databases">
        <title>Complete genome sequence of the Radio-Resistant Rubrobacter radiotolerans RSPS-4.</title>
        <authorList>
            <person name="Egas C.C."/>
            <person name="Barroso C.C."/>
            <person name="Froufe H.J.C."/>
            <person name="Pacheco J.J."/>
            <person name="Albuquerque L.L."/>
            <person name="da Costa M.M.S."/>
        </authorList>
    </citation>
    <scope>NUCLEOTIDE SEQUENCE [LARGE SCALE GENOMIC DNA]</scope>
    <source>
        <strain evidence="5 7">RSPS-4</strain>
    </source>
</reference>
<organism evidence="5 7">
    <name type="scientific">Rubrobacter radiotolerans</name>
    <name type="common">Arthrobacter radiotolerans</name>
    <dbReference type="NCBI Taxonomy" id="42256"/>
    <lineage>
        <taxon>Bacteria</taxon>
        <taxon>Bacillati</taxon>
        <taxon>Actinomycetota</taxon>
        <taxon>Rubrobacteria</taxon>
        <taxon>Rubrobacterales</taxon>
        <taxon>Rubrobacteraceae</taxon>
        <taxon>Rubrobacter</taxon>
    </lineage>
</organism>
<dbReference type="Pfam" id="PF00685">
    <property type="entry name" value="Sulfotransfer_1"/>
    <property type="match status" value="1"/>
</dbReference>
<protein>
    <submittedName>
        <fullName evidence="5 6">Sulfotransferase domain</fullName>
    </submittedName>
</protein>
<dbReference type="InterPro" id="IPR037359">
    <property type="entry name" value="NST/OST"/>
</dbReference>